<dbReference type="EMBL" id="CP034235">
    <property type="protein sequence ID" value="QGQ97360.1"/>
    <property type="molecule type" value="Genomic_DNA"/>
</dbReference>
<dbReference type="InterPro" id="IPR013096">
    <property type="entry name" value="Cupin_2"/>
</dbReference>
<proteinExistence type="predicted"/>
<name>A0A6B8RM38_9BACL</name>
<sequence>MSQNNGTPSAVINNSKDLEWFDTMPGEQMAIRIHSNQVGGAVTIMEARVPALSGPPKHYHKDREEIFEILEGTFRFHCGDDEFDVTPGTSVVVPRGVPHAWANIGTDTARILFTFAPGGIDDFFTKIGRTPPEGWKELSENYDTWIIGPPLLVEQK</sequence>
<dbReference type="Proteomes" id="UP000426246">
    <property type="component" value="Chromosome"/>
</dbReference>
<dbReference type="InterPro" id="IPR053146">
    <property type="entry name" value="QDO-like"/>
</dbReference>
<dbReference type="SUPFAM" id="SSF51182">
    <property type="entry name" value="RmlC-like cupins"/>
    <property type="match status" value="1"/>
</dbReference>
<organism evidence="2 3">
    <name type="scientific">Paenibacillus psychroresistens</name>
    <dbReference type="NCBI Taxonomy" id="1778678"/>
    <lineage>
        <taxon>Bacteria</taxon>
        <taxon>Bacillati</taxon>
        <taxon>Bacillota</taxon>
        <taxon>Bacilli</taxon>
        <taxon>Bacillales</taxon>
        <taxon>Paenibacillaceae</taxon>
        <taxon>Paenibacillus</taxon>
    </lineage>
</organism>
<dbReference type="RefSeq" id="WP_155702463.1">
    <property type="nucleotide sequence ID" value="NZ_CP034235.1"/>
</dbReference>
<keyword evidence="3" id="KW-1185">Reference proteome</keyword>
<evidence type="ECO:0000313" key="2">
    <source>
        <dbReference type="EMBL" id="QGQ97360.1"/>
    </source>
</evidence>
<feature type="domain" description="Cupin type-2" evidence="1">
    <location>
        <begin position="54"/>
        <end position="114"/>
    </location>
</feature>
<evidence type="ECO:0000313" key="3">
    <source>
        <dbReference type="Proteomes" id="UP000426246"/>
    </source>
</evidence>
<dbReference type="PANTHER" id="PTHR36440">
    <property type="entry name" value="PUTATIVE (AFU_ORTHOLOGUE AFUA_8G07350)-RELATED"/>
    <property type="match status" value="1"/>
</dbReference>
<reference evidence="3" key="1">
    <citation type="submission" date="2018-11" db="EMBL/GenBank/DDBJ databases">
        <title>Complete genome sequence of Paenibacillus sp. ML311-T8.</title>
        <authorList>
            <person name="Nam Y.-D."/>
            <person name="Kang J."/>
            <person name="Chung W.-H."/>
            <person name="Park Y.S."/>
        </authorList>
    </citation>
    <scope>NUCLEOTIDE SEQUENCE [LARGE SCALE GENOMIC DNA]</scope>
    <source>
        <strain evidence="3">ML311-T8</strain>
    </source>
</reference>
<gene>
    <name evidence="2" type="ORF">EHS13_21970</name>
</gene>
<dbReference type="KEGG" id="ppsc:EHS13_21970"/>
<dbReference type="InterPro" id="IPR011051">
    <property type="entry name" value="RmlC_Cupin_sf"/>
</dbReference>
<protein>
    <submittedName>
        <fullName evidence="2">Cupin domain-containing protein</fullName>
    </submittedName>
</protein>
<accession>A0A6B8RM38</accession>
<dbReference type="PANTHER" id="PTHR36440:SF1">
    <property type="entry name" value="PUTATIVE (AFU_ORTHOLOGUE AFUA_8G07350)-RELATED"/>
    <property type="match status" value="1"/>
</dbReference>
<dbReference type="OrthoDB" id="9798709at2"/>
<dbReference type="Pfam" id="PF07883">
    <property type="entry name" value="Cupin_2"/>
    <property type="match status" value="1"/>
</dbReference>
<dbReference type="AlphaFoldDB" id="A0A6B8RM38"/>
<dbReference type="Gene3D" id="2.60.120.10">
    <property type="entry name" value="Jelly Rolls"/>
    <property type="match status" value="1"/>
</dbReference>
<evidence type="ECO:0000259" key="1">
    <source>
        <dbReference type="Pfam" id="PF07883"/>
    </source>
</evidence>
<dbReference type="InterPro" id="IPR014710">
    <property type="entry name" value="RmlC-like_jellyroll"/>
</dbReference>